<organism evidence="3 4">
    <name type="scientific">Polynucleobacter kasalickyi</name>
    <dbReference type="NCBI Taxonomy" id="1938817"/>
    <lineage>
        <taxon>Bacteria</taxon>
        <taxon>Pseudomonadati</taxon>
        <taxon>Pseudomonadota</taxon>
        <taxon>Betaproteobacteria</taxon>
        <taxon>Burkholderiales</taxon>
        <taxon>Burkholderiaceae</taxon>
        <taxon>Polynucleobacter</taxon>
    </lineage>
</organism>
<dbReference type="EMBL" id="FWXJ01000002">
    <property type="protein sequence ID" value="SMC31779.1"/>
    <property type="molecule type" value="Genomic_DNA"/>
</dbReference>
<proteinExistence type="predicted"/>
<name>A0A1W1Y6L7_9BURK</name>
<feature type="compositionally biased region" description="Pro residues" evidence="1">
    <location>
        <begin position="148"/>
        <end position="164"/>
    </location>
</feature>
<evidence type="ECO:0008006" key="5">
    <source>
        <dbReference type="Google" id="ProtNLM"/>
    </source>
</evidence>
<keyword evidence="2" id="KW-0732">Signal</keyword>
<dbReference type="PROSITE" id="PS51257">
    <property type="entry name" value="PROKAR_LIPOPROTEIN"/>
    <property type="match status" value="1"/>
</dbReference>
<dbReference type="RefSeq" id="WP_200806858.1">
    <property type="nucleotide sequence ID" value="NZ_FWXJ01000002.1"/>
</dbReference>
<accession>A0A1W1Y6L7</accession>
<dbReference type="AlphaFoldDB" id="A0A1W1Y6L7"/>
<sequence length="164" mass="16745">MMNKTVIALALLATLSACATKPSGPSVAVMPGAGKPFEVFKFEDYECRQYAESSTNMNANDTAARDTAKTAAIGAAIGAVAGVLMGDSGRSAATGAGIGLVGGTLAGTGAGSKSSDDVQRRYDIAYQQCMYSKGNQIPGYRTQSHTPAPAPMNPPPPPPGYTPR</sequence>
<feature type="compositionally biased region" description="Polar residues" evidence="1">
    <location>
        <begin position="135"/>
        <end position="146"/>
    </location>
</feature>
<gene>
    <name evidence="3" type="ORF">SAMN06296008_10234</name>
</gene>
<evidence type="ECO:0000256" key="1">
    <source>
        <dbReference type="SAM" id="MobiDB-lite"/>
    </source>
</evidence>
<dbReference type="Proteomes" id="UP000192708">
    <property type="component" value="Unassembled WGS sequence"/>
</dbReference>
<keyword evidence="4" id="KW-1185">Reference proteome</keyword>
<protein>
    <recommendedName>
        <fullName evidence="5">Glycine-zipper-containing OmpA-like membrane domain-containing protein</fullName>
    </recommendedName>
</protein>
<evidence type="ECO:0000313" key="4">
    <source>
        <dbReference type="Proteomes" id="UP000192708"/>
    </source>
</evidence>
<feature type="chain" id="PRO_5012258323" description="Glycine-zipper-containing OmpA-like membrane domain-containing protein" evidence="2">
    <location>
        <begin position="20"/>
        <end position="164"/>
    </location>
</feature>
<evidence type="ECO:0000256" key="2">
    <source>
        <dbReference type="SAM" id="SignalP"/>
    </source>
</evidence>
<feature type="region of interest" description="Disordered" evidence="1">
    <location>
        <begin position="135"/>
        <end position="164"/>
    </location>
</feature>
<evidence type="ECO:0000313" key="3">
    <source>
        <dbReference type="EMBL" id="SMC31779.1"/>
    </source>
</evidence>
<feature type="signal peptide" evidence="2">
    <location>
        <begin position="1"/>
        <end position="19"/>
    </location>
</feature>
<reference evidence="3 4" key="1">
    <citation type="submission" date="2017-04" db="EMBL/GenBank/DDBJ databases">
        <authorList>
            <person name="Afonso C.L."/>
            <person name="Miller P.J."/>
            <person name="Scott M.A."/>
            <person name="Spackman E."/>
            <person name="Goraichik I."/>
            <person name="Dimitrov K.M."/>
            <person name="Suarez D.L."/>
            <person name="Swayne D.E."/>
        </authorList>
    </citation>
    <scope>NUCLEOTIDE SEQUENCE [LARGE SCALE GENOMIC DNA]</scope>
    <source>
        <strain evidence="3 4">VK13</strain>
    </source>
</reference>
<dbReference type="STRING" id="1938817.SAMN06296008_10234"/>